<evidence type="ECO:0000256" key="1">
    <source>
        <dbReference type="SAM" id="MobiDB-lite"/>
    </source>
</evidence>
<feature type="compositionally biased region" description="Basic and acidic residues" evidence="1">
    <location>
        <begin position="26"/>
        <end position="51"/>
    </location>
</feature>
<feature type="compositionally biased region" description="Gly residues" evidence="1">
    <location>
        <begin position="1"/>
        <end position="11"/>
    </location>
</feature>
<gene>
    <name evidence="2" type="ORF">E2562_006435</name>
</gene>
<proteinExistence type="predicted"/>
<keyword evidence="3" id="KW-1185">Reference proteome</keyword>
<evidence type="ECO:0000313" key="2">
    <source>
        <dbReference type="EMBL" id="KAF0901801.1"/>
    </source>
</evidence>
<organism evidence="2 3">
    <name type="scientific">Oryza meyeriana var. granulata</name>
    <dbReference type="NCBI Taxonomy" id="110450"/>
    <lineage>
        <taxon>Eukaryota</taxon>
        <taxon>Viridiplantae</taxon>
        <taxon>Streptophyta</taxon>
        <taxon>Embryophyta</taxon>
        <taxon>Tracheophyta</taxon>
        <taxon>Spermatophyta</taxon>
        <taxon>Magnoliopsida</taxon>
        <taxon>Liliopsida</taxon>
        <taxon>Poales</taxon>
        <taxon>Poaceae</taxon>
        <taxon>BOP clade</taxon>
        <taxon>Oryzoideae</taxon>
        <taxon>Oryzeae</taxon>
        <taxon>Oryzinae</taxon>
        <taxon>Oryza</taxon>
        <taxon>Oryza meyeriana</taxon>
    </lineage>
</organism>
<dbReference type="EMBL" id="SPHZ02000008">
    <property type="protein sequence ID" value="KAF0901801.1"/>
    <property type="molecule type" value="Genomic_DNA"/>
</dbReference>
<protein>
    <submittedName>
        <fullName evidence="2">Uncharacterized protein</fullName>
    </submittedName>
</protein>
<feature type="compositionally biased region" description="Low complexity" evidence="1">
    <location>
        <begin position="81"/>
        <end position="98"/>
    </location>
</feature>
<reference evidence="2 3" key="1">
    <citation type="submission" date="2019-11" db="EMBL/GenBank/DDBJ databases">
        <title>Whole genome sequence of Oryza granulata.</title>
        <authorList>
            <person name="Li W."/>
        </authorList>
    </citation>
    <scope>NUCLEOTIDE SEQUENCE [LARGE SCALE GENOMIC DNA]</scope>
    <source>
        <strain evidence="3">cv. Menghai</strain>
        <tissue evidence="2">Leaf</tissue>
    </source>
</reference>
<accession>A0A6G1CP11</accession>
<sequence length="132" mass="14181">MAAGGRAGIDGGQRESTMTWVAADAARARDDDRRSHELDGDRSHELGERNETSGGMIHWNGKNGERSTEPDGMGKHEQEKTTPGTSPSTPLLLLPAGDDLPDEAGKLDLLEDAGDPVNNLMEKNGILQCKIY</sequence>
<feature type="compositionally biased region" description="Basic and acidic residues" evidence="1">
    <location>
        <begin position="63"/>
        <end position="80"/>
    </location>
</feature>
<evidence type="ECO:0000313" key="3">
    <source>
        <dbReference type="Proteomes" id="UP000479710"/>
    </source>
</evidence>
<name>A0A6G1CP11_9ORYZ</name>
<dbReference type="Proteomes" id="UP000479710">
    <property type="component" value="Unassembled WGS sequence"/>
</dbReference>
<comment type="caution">
    <text evidence="2">The sequence shown here is derived from an EMBL/GenBank/DDBJ whole genome shotgun (WGS) entry which is preliminary data.</text>
</comment>
<dbReference type="AlphaFoldDB" id="A0A6G1CP11"/>
<feature type="region of interest" description="Disordered" evidence="1">
    <location>
        <begin position="1"/>
        <end position="104"/>
    </location>
</feature>